<evidence type="ECO:0000256" key="1">
    <source>
        <dbReference type="SAM" id="MobiDB-lite"/>
    </source>
</evidence>
<evidence type="ECO:0000313" key="2">
    <source>
        <dbReference type="Proteomes" id="UP000095282"/>
    </source>
</evidence>
<dbReference type="AlphaFoldDB" id="A0A1I7UJY6"/>
<feature type="region of interest" description="Disordered" evidence="1">
    <location>
        <begin position="652"/>
        <end position="680"/>
    </location>
</feature>
<evidence type="ECO:0000313" key="3">
    <source>
        <dbReference type="WBParaSite" id="Csp11.Scaffold630.g16719.t1"/>
    </source>
</evidence>
<protein>
    <submittedName>
        <fullName evidence="3">SPK domain-containing protein</fullName>
    </submittedName>
</protein>
<feature type="region of interest" description="Disordered" evidence="1">
    <location>
        <begin position="315"/>
        <end position="346"/>
    </location>
</feature>
<reference evidence="3" key="1">
    <citation type="submission" date="2016-11" db="UniProtKB">
        <authorList>
            <consortium name="WormBaseParasite"/>
        </authorList>
    </citation>
    <scope>IDENTIFICATION</scope>
</reference>
<sequence length="708" mass="80252">MSSSTVEATEDDDDVICLEFTPRKGRSPRLRKPEYIVLREPEPEHEPEPTPVQAVQPKIENDPYLEVIESWGGEPIYVNSDRSSAPELETFGGETKLPYLVVNRPIRSISDYIQWVPYKLREMKRNYHETFKLSPCKSQDRIRFQLVKRDGSLTLPSMLQMFRASGFEHHMVYILGLRFDTVNKNKFNYTGIKWRCTDKGFMMSSMEMRIQLSGGRLNENGLFFHDVKFSASWKPLRTFRTLYNIILLPLHRQLVPVITVYTGNGEFLREFRMDNMQIITVESEDFYDHCLGEIEKDVEYLPVEMRDKHGRPLSIPLAECEPESKEDEEPTHRQARRGRGRPRTVPVEKPVTAPIKKLIEDTRKPVNPTVVKRARNTAAVSVENIIKSWSAAPIEPTVKISAKPIEKKIKPNLASIEATTRPTKTTVKGPAVAVSLAIKKAAIPVQKQASLNKEAPKSEISPIVEKIETIPSSKEYKTASIEDPISRLISIIVEPAKPTPTLDKDYVPTIPVKKSPEQPNLGPIEVAPNDVSKNVTLIEKDIVPVEQSLLTNKIVEPINCPASIGKEIQSFPIEESVESLVVDPIEKETSNPTAPIEVSTLPLTEHNVPILASTECTTEPVEEAIEVSIVEFEELNAFDVVPLEIVIVSPGSTESQVENKTRRRAQRRERKRRRTACDDQAVYDAQRAANGLRKRNPFVCYKEDEHDF</sequence>
<dbReference type="SUPFAM" id="SSF49417">
    <property type="entry name" value="p53-like transcription factors"/>
    <property type="match status" value="1"/>
</dbReference>
<name>A0A1I7UJY6_9PELO</name>
<dbReference type="Proteomes" id="UP000095282">
    <property type="component" value="Unplaced"/>
</dbReference>
<feature type="compositionally biased region" description="Acidic residues" evidence="1">
    <location>
        <begin position="320"/>
        <end position="329"/>
    </location>
</feature>
<keyword evidence="2" id="KW-1185">Reference proteome</keyword>
<accession>A0A1I7UJY6</accession>
<dbReference type="STRING" id="1561998.A0A1I7UJY6"/>
<dbReference type="WBParaSite" id="Csp11.Scaffold630.g16719.t1">
    <property type="protein sequence ID" value="Csp11.Scaffold630.g16719.t1"/>
    <property type="gene ID" value="Csp11.Scaffold630.g16719"/>
</dbReference>
<dbReference type="GO" id="GO:0003700">
    <property type="term" value="F:DNA-binding transcription factor activity"/>
    <property type="evidence" value="ECO:0007669"/>
    <property type="project" value="InterPro"/>
</dbReference>
<proteinExistence type="predicted"/>
<feature type="compositionally biased region" description="Basic residues" evidence="1">
    <location>
        <begin position="333"/>
        <end position="342"/>
    </location>
</feature>
<dbReference type="InterPro" id="IPR008967">
    <property type="entry name" value="p53-like_TF_DNA-bd_sf"/>
</dbReference>
<dbReference type="eggNOG" id="ENOG502TJ9X">
    <property type="taxonomic scope" value="Eukaryota"/>
</dbReference>
<feature type="compositionally biased region" description="Basic residues" evidence="1">
    <location>
        <begin position="661"/>
        <end position="674"/>
    </location>
</feature>
<organism evidence="2 3">
    <name type="scientific">Caenorhabditis tropicalis</name>
    <dbReference type="NCBI Taxonomy" id="1561998"/>
    <lineage>
        <taxon>Eukaryota</taxon>
        <taxon>Metazoa</taxon>
        <taxon>Ecdysozoa</taxon>
        <taxon>Nematoda</taxon>
        <taxon>Chromadorea</taxon>
        <taxon>Rhabditida</taxon>
        <taxon>Rhabditina</taxon>
        <taxon>Rhabditomorpha</taxon>
        <taxon>Rhabditoidea</taxon>
        <taxon>Rhabditidae</taxon>
        <taxon>Peloderinae</taxon>
        <taxon>Caenorhabditis</taxon>
    </lineage>
</organism>